<dbReference type="Pfam" id="PF10101">
    <property type="entry name" value="DUF2339"/>
    <property type="match status" value="1"/>
</dbReference>
<keyword evidence="2" id="KW-0472">Membrane</keyword>
<dbReference type="RefSeq" id="WP_202091583.1">
    <property type="nucleotide sequence ID" value="NZ_CP061035.1"/>
</dbReference>
<sequence>MVLSVAIIAALVGWLWSGFEILRFRDRRTGRAGGRLADATDHPRGGRRRHCEPACRNRNDAGHPVRARCGGRTHLRARRSRHSPDTPCSCAGGVRTAGLDRAGNRHPAPAPAYIPPAVEIERTPPRPNILEIAFAAARNWLLGGNTIVRVGLVVLFIGLSFLARYAAASGILPIEVRLSFVAAFGIVLLVVGFRTRERRPGFGLALQGGGIATIYLTLFAAARLYDTVPMAAAFVLMIMVCALGCALALLQRSQALAVTSFLGGFAVPLLLSDGGGSISGVFAYYTVLNLAILFIAQRQTWRGLNLTGFFATFGFATLWQATGYAATDFWPTQIFLIASVLIYVATAILFARSTPAKLGGMVDTTLLFGPAIAGFGLQVALVHDRAFGSAFAALGFAALYLGITTVTMRKDPERLRVMNETMLAIGIGFVTLAVPLALDARWTSAAWALEGAGAFWVGMRQARWMPRMFGLALQLIAAILYLGGLHDNVAALPIANPGFVGAMIVALAALITAWWMRRPMPAADSRIGRTYWQVEAGLAAPAFLFGFVFWVLAFAAEAYRSSPQAYAGRMPTAVFSDGTQALLTMLAYIASAWLGQHVARRTGWSVARWPSFTSVAALAIGVLATIGSSTHVLSSPAWAIWIAAVALHLHLTYRNDRDGKEPWQTAALHLAHIGGVWVGTLLLADCLWVAVDRLHLWQSAWAMVSFLASLVAILAILTGWAGRAIGKGGRWPLDTHATDYAWYSAVPLAVLSFADAFLVAVFSSGNAAPLPYVPLINPVDLSIGLAIFTLALWRRTVTTADPAPRGVAVLHGPGSLGGLAGLAFVAINTVWLRAAHHLAGVAWDGDAMFDSVLVQTGLAILWTLIALTMMVIAHRRAQRTIWVIGAALLGLTVAKLILIDLNAANGGARIVAFIAVGILMLVVGYLAPLPPRQTETTGDDTGGIAI</sequence>
<feature type="transmembrane region" description="Helical" evidence="2">
    <location>
        <begin position="775"/>
        <end position="793"/>
    </location>
</feature>
<feature type="transmembrane region" description="Helical" evidence="2">
    <location>
        <begin position="333"/>
        <end position="351"/>
    </location>
</feature>
<dbReference type="InterPro" id="IPR019286">
    <property type="entry name" value="DUF2339_TM"/>
</dbReference>
<feature type="transmembrane region" description="Helical" evidence="2">
    <location>
        <begin position="537"/>
        <end position="559"/>
    </location>
</feature>
<feature type="transmembrane region" description="Helical" evidence="2">
    <location>
        <begin position="387"/>
        <end position="408"/>
    </location>
</feature>
<feature type="transmembrane region" description="Helical" evidence="2">
    <location>
        <begin position="635"/>
        <end position="653"/>
    </location>
</feature>
<evidence type="ECO:0000313" key="4">
    <source>
        <dbReference type="Proteomes" id="UP000595894"/>
    </source>
</evidence>
<feature type="transmembrane region" description="Helical" evidence="2">
    <location>
        <begin position="498"/>
        <end position="516"/>
    </location>
</feature>
<dbReference type="PANTHER" id="PTHR38434:SF1">
    <property type="entry name" value="BLL2549 PROTEIN"/>
    <property type="match status" value="1"/>
</dbReference>
<feature type="transmembrane region" description="Helical" evidence="2">
    <location>
        <begin position="231"/>
        <end position="250"/>
    </location>
</feature>
<feature type="transmembrane region" description="Helical" evidence="2">
    <location>
        <begin position="740"/>
        <end position="763"/>
    </location>
</feature>
<dbReference type="AlphaFoldDB" id="A0A974S3B0"/>
<feature type="transmembrane region" description="Helical" evidence="2">
    <location>
        <begin position="910"/>
        <end position="927"/>
    </location>
</feature>
<feature type="region of interest" description="Disordered" evidence="1">
    <location>
        <begin position="33"/>
        <end position="53"/>
    </location>
</feature>
<feature type="transmembrane region" description="Helical" evidence="2">
    <location>
        <begin position="6"/>
        <end position="22"/>
    </location>
</feature>
<accession>A0A974S3B0</accession>
<feature type="transmembrane region" description="Helical" evidence="2">
    <location>
        <begin position="174"/>
        <end position="193"/>
    </location>
</feature>
<gene>
    <name evidence="3" type="ORF">H5J25_12825</name>
</gene>
<dbReference type="PIRSF" id="PIRSF035905">
    <property type="entry name" value="UCP035905_mp"/>
    <property type="match status" value="1"/>
</dbReference>
<feature type="transmembrane region" description="Helical" evidence="2">
    <location>
        <begin position="696"/>
        <end position="720"/>
    </location>
</feature>
<feature type="transmembrane region" description="Helical" evidence="2">
    <location>
        <begin position="205"/>
        <end position="225"/>
    </location>
</feature>
<dbReference type="PANTHER" id="PTHR38434">
    <property type="entry name" value="BLL2549 PROTEIN"/>
    <property type="match status" value="1"/>
</dbReference>
<evidence type="ECO:0000313" key="3">
    <source>
        <dbReference type="EMBL" id="QQV76362.1"/>
    </source>
</evidence>
<feature type="transmembrane region" description="Helical" evidence="2">
    <location>
        <begin position="420"/>
        <end position="438"/>
    </location>
</feature>
<proteinExistence type="predicted"/>
<reference evidence="4" key="1">
    <citation type="submission" date="2020-09" db="EMBL/GenBank/DDBJ databases">
        <title>Sphingomonas sp., a new species isolated from pork steak.</title>
        <authorList>
            <person name="Heidler von Heilborn D."/>
        </authorList>
    </citation>
    <scope>NUCLEOTIDE SEQUENCE [LARGE SCALE GENOMIC DNA]</scope>
</reference>
<dbReference type="KEGG" id="sari:H5J25_12825"/>
<dbReference type="InterPro" id="IPR014600">
    <property type="entry name" value="UCP035905_mem"/>
</dbReference>
<feature type="transmembrane region" description="Helical" evidence="2">
    <location>
        <begin position="277"/>
        <end position="296"/>
    </location>
</feature>
<name>A0A974S3B0_9SPHN</name>
<keyword evidence="4" id="KW-1185">Reference proteome</keyword>
<organism evidence="3 4">
    <name type="scientific">Sphingomonas aliaeris</name>
    <dbReference type="NCBI Taxonomy" id="2759526"/>
    <lineage>
        <taxon>Bacteria</taxon>
        <taxon>Pseudomonadati</taxon>
        <taxon>Pseudomonadota</taxon>
        <taxon>Alphaproteobacteria</taxon>
        <taxon>Sphingomonadales</taxon>
        <taxon>Sphingomonadaceae</taxon>
        <taxon>Sphingomonas</taxon>
    </lineage>
</organism>
<feature type="transmembrane region" description="Helical" evidence="2">
    <location>
        <begin position="852"/>
        <end position="873"/>
    </location>
</feature>
<feature type="transmembrane region" description="Helical" evidence="2">
    <location>
        <begin position="358"/>
        <end position="381"/>
    </location>
</feature>
<dbReference type="EMBL" id="CP061035">
    <property type="protein sequence ID" value="QQV76362.1"/>
    <property type="molecule type" value="Genomic_DNA"/>
</dbReference>
<protein>
    <submittedName>
        <fullName evidence="3">DUF2339 domain-containing protein</fullName>
    </submittedName>
</protein>
<feature type="transmembrane region" description="Helical" evidence="2">
    <location>
        <begin position="303"/>
        <end position="321"/>
    </location>
</feature>
<feature type="transmembrane region" description="Helical" evidence="2">
    <location>
        <begin position="255"/>
        <end position="271"/>
    </location>
</feature>
<evidence type="ECO:0000256" key="2">
    <source>
        <dbReference type="SAM" id="Phobius"/>
    </source>
</evidence>
<keyword evidence="2" id="KW-0812">Transmembrane</keyword>
<feature type="transmembrane region" description="Helical" evidence="2">
    <location>
        <begin position="665"/>
        <end position="690"/>
    </location>
</feature>
<feature type="transmembrane region" description="Helical" evidence="2">
    <location>
        <begin position="880"/>
        <end position="898"/>
    </location>
</feature>
<dbReference type="Proteomes" id="UP000595894">
    <property type="component" value="Chromosome"/>
</dbReference>
<feature type="transmembrane region" description="Helical" evidence="2">
    <location>
        <begin position="469"/>
        <end position="486"/>
    </location>
</feature>
<feature type="transmembrane region" description="Helical" evidence="2">
    <location>
        <begin position="147"/>
        <end position="168"/>
    </location>
</feature>
<keyword evidence="2" id="KW-1133">Transmembrane helix</keyword>
<feature type="transmembrane region" description="Helical" evidence="2">
    <location>
        <begin position="814"/>
        <end position="832"/>
    </location>
</feature>
<feature type="transmembrane region" description="Helical" evidence="2">
    <location>
        <begin position="611"/>
        <end position="629"/>
    </location>
</feature>
<evidence type="ECO:0000256" key="1">
    <source>
        <dbReference type="SAM" id="MobiDB-lite"/>
    </source>
</evidence>